<evidence type="ECO:0000313" key="4">
    <source>
        <dbReference type="Proteomes" id="UP001321766"/>
    </source>
</evidence>
<keyword evidence="2" id="KW-0812">Transmembrane</keyword>
<accession>A0ABM8BA28</accession>
<gene>
    <name evidence="3" type="ORF">KIM372_16720</name>
</gene>
<protein>
    <submittedName>
        <fullName evidence="3">Uncharacterized protein</fullName>
    </submittedName>
</protein>
<name>A0ABM8BA28_9BIFI</name>
<dbReference type="EMBL" id="AP026798">
    <property type="protein sequence ID" value="BDR53765.1"/>
    <property type="molecule type" value="Genomic_DNA"/>
</dbReference>
<evidence type="ECO:0000256" key="2">
    <source>
        <dbReference type="SAM" id="Phobius"/>
    </source>
</evidence>
<feature type="compositionally biased region" description="Basic residues" evidence="1">
    <location>
        <begin position="14"/>
        <end position="28"/>
    </location>
</feature>
<feature type="transmembrane region" description="Helical" evidence="2">
    <location>
        <begin position="68"/>
        <end position="86"/>
    </location>
</feature>
<proteinExistence type="predicted"/>
<organism evidence="3 4">
    <name type="scientific">Bombiscardovia nodaiensis</name>
    <dbReference type="NCBI Taxonomy" id="2932181"/>
    <lineage>
        <taxon>Bacteria</taxon>
        <taxon>Bacillati</taxon>
        <taxon>Actinomycetota</taxon>
        <taxon>Actinomycetes</taxon>
        <taxon>Bifidobacteriales</taxon>
        <taxon>Bifidobacteriaceae</taxon>
        <taxon>Bombiscardovia</taxon>
    </lineage>
</organism>
<feature type="transmembrane region" description="Helical" evidence="2">
    <location>
        <begin position="107"/>
        <end position="127"/>
    </location>
</feature>
<dbReference type="Proteomes" id="UP001321766">
    <property type="component" value="Chromosome"/>
</dbReference>
<keyword evidence="2" id="KW-0472">Membrane</keyword>
<feature type="transmembrane region" description="Helical" evidence="2">
    <location>
        <begin position="33"/>
        <end position="56"/>
    </location>
</feature>
<sequence length="183" mass="19924">MTDEKTSLPGKIVSRPKPRKAQKKRGSKHGSGWLNLGIVAAVLVIMLPIGVASFGYLDTGWPGIVGRAVEGLIMLGVGVTAAFGVYENWQLLRQSRPQGAQSKWKNLVGLPLNILIALLCLSVGGSYCIDITQDLITGPQTLQANVWATKTKTTGGRHRSLHYVLQVVDQQDSREFYVSPTER</sequence>
<evidence type="ECO:0000256" key="1">
    <source>
        <dbReference type="SAM" id="MobiDB-lite"/>
    </source>
</evidence>
<keyword evidence="2" id="KW-1133">Transmembrane helix</keyword>
<evidence type="ECO:0000313" key="3">
    <source>
        <dbReference type="EMBL" id="BDR53765.1"/>
    </source>
</evidence>
<reference evidence="3 4" key="1">
    <citation type="journal article" date="2023" name="Microbiol. Spectr.">
        <title>Symbiosis of Carpenter Bees with Uncharacterized Lactic Acid Bacteria Showing NAD Auxotrophy.</title>
        <authorList>
            <person name="Kawasaki S."/>
            <person name="Ozawa K."/>
            <person name="Mori T."/>
            <person name="Yamamoto A."/>
            <person name="Ito M."/>
            <person name="Ohkuma M."/>
            <person name="Sakamoto M."/>
            <person name="Matsutani M."/>
        </authorList>
    </citation>
    <scope>NUCLEOTIDE SEQUENCE [LARGE SCALE GENOMIC DNA]</scope>
    <source>
        <strain evidence="3 4">Kim37-2</strain>
    </source>
</reference>
<keyword evidence="4" id="KW-1185">Reference proteome</keyword>
<feature type="region of interest" description="Disordered" evidence="1">
    <location>
        <begin position="1"/>
        <end position="29"/>
    </location>
</feature>